<dbReference type="HOGENOM" id="CLU_2473455_0_0_1"/>
<keyword evidence="3" id="KW-1185">Reference proteome</keyword>
<dbReference type="InterPro" id="IPR012334">
    <property type="entry name" value="Pectin_lyas_fold"/>
</dbReference>
<evidence type="ECO:0008006" key="4">
    <source>
        <dbReference type="Google" id="ProtNLM"/>
    </source>
</evidence>
<dbReference type="EMBL" id="CM001879">
    <property type="protein sequence ID" value="EOX93282.1"/>
    <property type="molecule type" value="Genomic_DNA"/>
</dbReference>
<protein>
    <recommendedName>
        <fullName evidence="4">Pectin lyase-like superfamily protein</fullName>
    </recommendedName>
</protein>
<reference evidence="2 3" key="1">
    <citation type="journal article" date="2013" name="Genome Biol.">
        <title>The genome sequence of the most widely cultivated cacao type and its use to identify candidate genes regulating pod color.</title>
        <authorList>
            <person name="Motamayor J.C."/>
            <person name="Mockaitis K."/>
            <person name="Schmutz J."/>
            <person name="Haiminen N."/>
            <person name="Iii D.L."/>
            <person name="Cornejo O."/>
            <person name="Findley S.D."/>
            <person name="Zheng P."/>
            <person name="Utro F."/>
            <person name="Royaert S."/>
            <person name="Saski C."/>
            <person name="Jenkins J."/>
            <person name="Podicheti R."/>
            <person name="Zhao M."/>
            <person name="Scheffler B.E."/>
            <person name="Stack J.C."/>
            <person name="Feltus F.A."/>
            <person name="Mustiga G.M."/>
            <person name="Amores F."/>
            <person name="Phillips W."/>
            <person name="Marelli J.P."/>
            <person name="May G.D."/>
            <person name="Shapiro H."/>
            <person name="Ma J."/>
            <person name="Bustamante C.D."/>
            <person name="Schnell R.J."/>
            <person name="Main D."/>
            <person name="Gilbert D."/>
            <person name="Parida L."/>
            <person name="Kuhn D.N."/>
        </authorList>
    </citation>
    <scope>NUCLEOTIDE SEQUENCE [LARGE SCALE GENOMIC DNA]</scope>
    <source>
        <strain evidence="3">cv. Matina 1-6</strain>
    </source>
</reference>
<feature type="chain" id="PRO_5001600462" description="Pectin lyase-like superfamily protein" evidence="1">
    <location>
        <begin position="23"/>
        <end position="88"/>
    </location>
</feature>
<dbReference type="STRING" id="3641.A0A061DLI7"/>
<dbReference type="Gene3D" id="2.160.20.10">
    <property type="entry name" value="Single-stranded right-handed beta-helix, Pectin lyase-like"/>
    <property type="match status" value="1"/>
</dbReference>
<dbReference type="Gramene" id="EOX93282">
    <property type="protein sequence ID" value="EOX93282"/>
    <property type="gene ID" value="TCM_002130"/>
</dbReference>
<proteinExistence type="predicted"/>
<sequence>MEMRLNMLSLSLLQLVTSNAEAQSDGVFDVLKDGAKVDGNADINQALVSAWKEACSLGTPSMVVIPEGAYVLSQVALEGPCKAPRKFK</sequence>
<dbReference type="OMA" id="FKTWIVP"/>
<dbReference type="InParanoid" id="A0A061DLI7"/>
<dbReference type="AlphaFoldDB" id="A0A061DLI7"/>
<evidence type="ECO:0000313" key="2">
    <source>
        <dbReference type="EMBL" id="EOX93282.1"/>
    </source>
</evidence>
<organism evidence="2 3">
    <name type="scientific">Theobroma cacao</name>
    <name type="common">Cacao</name>
    <name type="synonym">Cocoa</name>
    <dbReference type="NCBI Taxonomy" id="3641"/>
    <lineage>
        <taxon>Eukaryota</taxon>
        <taxon>Viridiplantae</taxon>
        <taxon>Streptophyta</taxon>
        <taxon>Embryophyta</taxon>
        <taxon>Tracheophyta</taxon>
        <taxon>Spermatophyta</taxon>
        <taxon>Magnoliopsida</taxon>
        <taxon>eudicotyledons</taxon>
        <taxon>Gunneridae</taxon>
        <taxon>Pentapetalae</taxon>
        <taxon>rosids</taxon>
        <taxon>malvids</taxon>
        <taxon>Malvales</taxon>
        <taxon>Malvaceae</taxon>
        <taxon>Byttnerioideae</taxon>
        <taxon>Theobroma</taxon>
    </lineage>
</organism>
<dbReference type="Proteomes" id="UP000026915">
    <property type="component" value="Chromosome 1"/>
</dbReference>
<gene>
    <name evidence="2" type="ORF">TCM_002130</name>
</gene>
<dbReference type="InterPro" id="IPR011050">
    <property type="entry name" value="Pectin_lyase_fold/virulence"/>
</dbReference>
<name>A0A061DLI7_THECC</name>
<dbReference type="SUPFAM" id="SSF51126">
    <property type="entry name" value="Pectin lyase-like"/>
    <property type="match status" value="1"/>
</dbReference>
<evidence type="ECO:0000313" key="3">
    <source>
        <dbReference type="Proteomes" id="UP000026915"/>
    </source>
</evidence>
<keyword evidence="1" id="KW-0732">Signal</keyword>
<evidence type="ECO:0000256" key="1">
    <source>
        <dbReference type="SAM" id="SignalP"/>
    </source>
</evidence>
<accession>A0A061DLI7</accession>
<feature type="signal peptide" evidence="1">
    <location>
        <begin position="1"/>
        <end position="22"/>
    </location>
</feature>